<gene>
    <name evidence="1" type="ORF">METESE_20540</name>
</gene>
<dbReference type="Proteomes" id="UP001228113">
    <property type="component" value="Chromosome"/>
</dbReference>
<accession>A0AA48GPY2</accession>
<dbReference type="InterPro" id="IPR029045">
    <property type="entry name" value="ClpP/crotonase-like_dom_sf"/>
</dbReference>
<dbReference type="KEGG" id="msea:METESE_20540"/>
<dbReference type="EMBL" id="AP027081">
    <property type="protein sequence ID" value="BDU77096.1"/>
    <property type="molecule type" value="Genomic_DNA"/>
</dbReference>
<sequence length="762" mass="81332">MFRTAFLPCFVSLVQLCAQPAPLPRSLRNGGFQEAGPGGVPAGWRVNAPGGVVARREAGAGLDRPSVVIRLGEGADKDARPNLAQALDARPFRGKRVRLTALLQREGGGTGTGHLWLRVDRPGGAKGFFDGMRDRPVTATAWTAAEIVGDVAPDAERIVVGAWLLGGGGSLGLAQVSLETLGDTPVPEAPRPLGPRGLRNLVAFARAYGYVRFFHPADAAEAAPWDEVARAGVRAAEGAADDADLARRLRAILGPYAPMARFLEPGQRPQPLPRPREAAQVVQWRHYGVGLSRKSVYSSTRTYTPLARKGRPGAEPVAAPCFDLGGGVRLQLPLGCYADRHRRTLPRTGPAPAPPGILPEPTWPVPAAGNAEDRATRLGAVVEVWNVIQHFYPNFDWTQVDWPAQLPRVLAQVAESPSPEAYLRSVRTLMASLQDAHGYVSPLWREVEAGPGLSLAWVGSDLAVCGVAEDLKATVHAGDVLVAVDGVPTARAVAELAPTLPASSTQGLRYLEATGLLQGPAGSVELTLRGEDGAMRTVRVQRPFRQTVPREPRPAGACVELRPGVWYVDLARLTRETVESTLQAIGGARALVLDMRGYPSFGAWQKLFAHFTDAPLQTPPFLVPVITRPDRGDLTFQREGWSIQPEAPKLEARRFFLVDARAISQAELLMDFVEHYKLGEILGEATAGVDGNVNPFLAGGLRIAWTGMKVPKHDGTPLAGVGILPTLPVARTLEGLRAGRDEVLDRALDLALGAAGPAGAGR</sequence>
<proteinExistence type="predicted"/>
<organism evidence="1 2">
    <name type="scientific">Mesoterricola sediminis</name>
    <dbReference type="NCBI Taxonomy" id="2927980"/>
    <lineage>
        <taxon>Bacteria</taxon>
        <taxon>Pseudomonadati</taxon>
        <taxon>Acidobacteriota</taxon>
        <taxon>Holophagae</taxon>
        <taxon>Holophagales</taxon>
        <taxon>Holophagaceae</taxon>
        <taxon>Mesoterricola</taxon>
    </lineage>
</organism>
<dbReference type="Gene3D" id="3.30.750.44">
    <property type="match status" value="1"/>
</dbReference>
<dbReference type="Gene3D" id="3.90.226.10">
    <property type="entry name" value="2-enoyl-CoA Hydratase, Chain A, domain 1"/>
    <property type="match status" value="1"/>
</dbReference>
<protein>
    <submittedName>
        <fullName evidence="1">Peptidase S41</fullName>
    </submittedName>
</protein>
<name>A0AA48GPY2_9BACT</name>
<evidence type="ECO:0000313" key="1">
    <source>
        <dbReference type="EMBL" id="BDU77096.1"/>
    </source>
</evidence>
<reference evidence="1" key="1">
    <citation type="journal article" date="2023" name="Int. J. Syst. Evol. Microbiol.">
        <title>Mesoterricola silvestris gen. nov., sp. nov., Mesoterricola sediminis sp. nov., Geothrix oryzae sp. nov., Geothrix edaphica sp. nov., Geothrix rubra sp. nov., and Geothrix limicola sp. nov., six novel members of Acidobacteriota isolated from soils.</title>
        <authorList>
            <person name="Itoh H."/>
            <person name="Sugisawa Y."/>
            <person name="Mise K."/>
            <person name="Xu Z."/>
            <person name="Kuniyasu M."/>
            <person name="Ushijima N."/>
            <person name="Kawano K."/>
            <person name="Kobayashi E."/>
            <person name="Shiratori Y."/>
            <person name="Masuda Y."/>
            <person name="Senoo K."/>
        </authorList>
    </citation>
    <scope>NUCLEOTIDE SEQUENCE</scope>
    <source>
        <strain evidence="1">W786</strain>
    </source>
</reference>
<evidence type="ECO:0000313" key="2">
    <source>
        <dbReference type="Proteomes" id="UP001228113"/>
    </source>
</evidence>
<dbReference type="AlphaFoldDB" id="A0AA48GPY2"/>
<dbReference type="SUPFAM" id="SSF52096">
    <property type="entry name" value="ClpP/crotonase"/>
    <property type="match status" value="1"/>
</dbReference>
<dbReference type="Gene3D" id="2.60.120.260">
    <property type="entry name" value="Galactose-binding domain-like"/>
    <property type="match status" value="1"/>
</dbReference>
<keyword evidence="2" id="KW-1185">Reference proteome</keyword>